<dbReference type="AlphaFoldDB" id="A0A1E5KU34"/>
<protein>
    <submittedName>
        <fullName evidence="2">Uncharacterized protein</fullName>
    </submittedName>
</protein>
<dbReference type="STRING" id="762845.BCR26_16780"/>
<dbReference type="Proteomes" id="UP000095256">
    <property type="component" value="Unassembled WGS sequence"/>
</dbReference>
<gene>
    <name evidence="2" type="ORF">BCR26_16780</name>
</gene>
<keyword evidence="1" id="KW-0472">Membrane</keyword>
<dbReference type="EMBL" id="MIEK01000049">
    <property type="protein sequence ID" value="OEH81366.1"/>
    <property type="molecule type" value="Genomic_DNA"/>
</dbReference>
<dbReference type="RefSeq" id="WP_069699661.1">
    <property type="nucleotide sequence ID" value="NZ_JAGGMA010000008.1"/>
</dbReference>
<organism evidence="2 3">
    <name type="scientific">Enterococcus rivorum</name>
    <dbReference type="NCBI Taxonomy" id="762845"/>
    <lineage>
        <taxon>Bacteria</taxon>
        <taxon>Bacillati</taxon>
        <taxon>Bacillota</taxon>
        <taxon>Bacilli</taxon>
        <taxon>Lactobacillales</taxon>
        <taxon>Enterococcaceae</taxon>
        <taxon>Enterococcus</taxon>
    </lineage>
</organism>
<accession>A0A1E5KU34</accession>
<keyword evidence="3" id="KW-1185">Reference proteome</keyword>
<feature type="transmembrane region" description="Helical" evidence="1">
    <location>
        <begin position="35"/>
        <end position="60"/>
    </location>
</feature>
<evidence type="ECO:0000313" key="3">
    <source>
        <dbReference type="Proteomes" id="UP000095256"/>
    </source>
</evidence>
<comment type="caution">
    <text evidence="2">The sequence shown here is derived from an EMBL/GenBank/DDBJ whole genome shotgun (WGS) entry which is preliminary data.</text>
</comment>
<feature type="transmembrane region" description="Helical" evidence="1">
    <location>
        <begin position="67"/>
        <end position="89"/>
    </location>
</feature>
<keyword evidence="1" id="KW-1133">Transmembrane helix</keyword>
<sequence>MKKKNVTIILLCGLFLLVGTQLIYLSTMLNDSNFYMLILFLFGIPIVYLFILMLIIGYTLQNRNITVAYAVIYSTVFSVISNLLPMFFLNDANIKKLVENTNVQEGVTINIGSGISFGQVLSTVFLYIVIAGVAGLMGNKFNRKKR</sequence>
<reference evidence="2 3" key="1">
    <citation type="submission" date="2016-09" db="EMBL/GenBank/DDBJ databases">
        <authorList>
            <person name="Capua I."/>
            <person name="De Benedictis P."/>
            <person name="Joannis T."/>
            <person name="Lombin L.H."/>
            <person name="Cattoli G."/>
        </authorList>
    </citation>
    <scope>NUCLEOTIDE SEQUENCE [LARGE SCALE GENOMIC DNA]</scope>
    <source>
        <strain evidence="2 3">LMG 25899</strain>
    </source>
</reference>
<name>A0A1E5KU34_9ENTE</name>
<feature type="transmembrane region" description="Helical" evidence="1">
    <location>
        <begin position="109"/>
        <end position="136"/>
    </location>
</feature>
<evidence type="ECO:0000256" key="1">
    <source>
        <dbReference type="SAM" id="Phobius"/>
    </source>
</evidence>
<proteinExistence type="predicted"/>
<keyword evidence="1" id="KW-0812">Transmembrane</keyword>
<evidence type="ECO:0000313" key="2">
    <source>
        <dbReference type="EMBL" id="OEH81366.1"/>
    </source>
</evidence>